<feature type="signal peptide" evidence="1">
    <location>
        <begin position="1"/>
        <end position="24"/>
    </location>
</feature>
<sequence>MKKILLSLSALSLAGLLSPSPARAAPADAPAAAPSALSAETASAHLPVRVVVVTTFEIGKDTGDTPGEFQNWIEKFPLSRQIAAPGTDHGVMYYNPELQVLGIATGEGPEHMASAMTALILDPRFDLRKSYFVLAGIAGVDPGFGTIGSAVWAPRVINGGLAHLIDPREIPANWPDGFTPVQGSRPDETPRPPLHSLSGDMVYTLNPGLTRWAYELTRGLTLPDSEGMKTIRARYRGYPAALKPPSVGIGDTISGETFWVGKRMNRWAERWVRYWTDNKGVLATTAEEDIAFCQALALQAKAGRVDPERAVVLRSTSNFDMQAPGETAAGFLAAESSEKGYSAFIPSVNAAYQVGSVVVRALATHWPRYEKTIPGAN</sequence>
<protein>
    <submittedName>
        <fullName evidence="2">NUP-family purine nucleoside permease</fullName>
    </submittedName>
</protein>
<dbReference type="PANTHER" id="PTHR38643">
    <property type="entry name" value="PURINE NUCLEOSIDE PERMEASE C285.05-RELATED"/>
    <property type="match status" value="1"/>
</dbReference>
<comment type="caution">
    <text evidence="2">The sequence shown here is derived from an EMBL/GenBank/DDBJ whole genome shotgun (WGS) entry which is preliminary data.</text>
</comment>
<dbReference type="InterPro" id="IPR009486">
    <property type="entry name" value="Pur_nuclsid_perm"/>
</dbReference>
<evidence type="ECO:0000313" key="2">
    <source>
        <dbReference type="EMBL" id="GEL01183.1"/>
    </source>
</evidence>
<dbReference type="OrthoDB" id="4517280at2"/>
<dbReference type="Proteomes" id="UP000321405">
    <property type="component" value="Unassembled WGS sequence"/>
</dbReference>
<dbReference type="GO" id="GO:0055085">
    <property type="term" value="P:transmembrane transport"/>
    <property type="evidence" value="ECO:0007669"/>
    <property type="project" value="InterPro"/>
</dbReference>
<evidence type="ECO:0000313" key="3">
    <source>
        <dbReference type="Proteomes" id="UP000321405"/>
    </source>
</evidence>
<keyword evidence="1" id="KW-0732">Signal</keyword>
<gene>
    <name evidence="2" type="ORF">SSA02_03460</name>
</gene>
<organism evidence="2 3">
    <name type="scientific">Swaminathania salitolerans</name>
    <dbReference type="NCBI Taxonomy" id="182838"/>
    <lineage>
        <taxon>Bacteria</taxon>
        <taxon>Pseudomonadati</taxon>
        <taxon>Pseudomonadota</taxon>
        <taxon>Alphaproteobacteria</taxon>
        <taxon>Acetobacterales</taxon>
        <taxon>Acetobacteraceae</taxon>
        <taxon>Swaminathania</taxon>
    </lineage>
</organism>
<evidence type="ECO:0000256" key="1">
    <source>
        <dbReference type="SAM" id="SignalP"/>
    </source>
</evidence>
<dbReference type="PANTHER" id="PTHR38643:SF1">
    <property type="entry name" value="PURINE NUCLEOSIDE PERMEASE C285.05-RELATED"/>
    <property type="match status" value="1"/>
</dbReference>
<feature type="chain" id="PRO_5022013560" evidence="1">
    <location>
        <begin position="25"/>
        <end position="377"/>
    </location>
</feature>
<accession>A0A511BMU5</accession>
<dbReference type="Pfam" id="PF06516">
    <property type="entry name" value="NUP"/>
    <property type="match status" value="1"/>
</dbReference>
<keyword evidence="3" id="KW-1185">Reference proteome</keyword>
<dbReference type="AlphaFoldDB" id="A0A511BMU5"/>
<dbReference type="PIRSF" id="PIRSF013171">
    <property type="entry name" value="Pur_nuclsid_perm"/>
    <property type="match status" value="1"/>
</dbReference>
<proteinExistence type="predicted"/>
<name>A0A511BMU5_9PROT</name>
<dbReference type="EMBL" id="BJVC01000001">
    <property type="protein sequence ID" value="GEL01183.1"/>
    <property type="molecule type" value="Genomic_DNA"/>
</dbReference>
<reference evidence="2 3" key="1">
    <citation type="submission" date="2019-07" db="EMBL/GenBank/DDBJ databases">
        <title>Whole genome shotgun sequence of Swaminathania salitolerans NBRC 104436.</title>
        <authorList>
            <person name="Hosoyama A."/>
            <person name="Uohara A."/>
            <person name="Ohji S."/>
            <person name="Ichikawa N."/>
        </authorList>
    </citation>
    <scope>NUCLEOTIDE SEQUENCE [LARGE SCALE GENOMIC DNA]</scope>
    <source>
        <strain evidence="2 3">NBRC 104436</strain>
    </source>
</reference>